<name>A0A090QHK1_9GAMM</name>
<evidence type="ECO:0000313" key="1">
    <source>
        <dbReference type="EMBL" id="GAL02401.1"/>
    </source>
</evidence>
<sequence length="37" mass="4070">MQPTLPPPTGQNRINCVIDALRGFGLPAFRVGQYVEI</sequence>
<dbReference type="Proteomes" id="UP000029227">
    <property type="component" value="Unassembled WGS sequence"/>
</dbReference>
<protein>
    <submittedName>
        <fullName evidence="1">Uncharacterized protein</fullName>
    </submittedName>
</protein>
<accession>A0A090QHK1</accession>
<reference evidence="1 2" key="1">
    <citation type="journal article" date="2014" name="Genome Announc.">
        <title>Draft Genome Sequences of Two Vibrionaceae Species, Vibrio ponticus C121 and Photobacterium aphoticum C119, Isolated as Coral Reef Microbiota.</title>
        <authorList>
            <person name="Al-saari N."/>
            <person name="Meirelles P.M."/>
            <person name="Mino S."/>
            <person name="Suda W."/>
            <person name="Oshima K."/>
            <person name="Hattori M."/>
            <person name="Ohkuma M."/>
            <person name="Thompson F.L."/>
            <person name="Gomez-Gil B."/>
            <person name="Sawabe T."/>
            <person name="Sawabe T."/>
        </authorList>
    </citation>
    <scope>NUCLEOTIDE SEQUENCE [LARGE SCALE GENOMIC DNA]</scope>
    <source>
        <strain evidence="1 2">JCM 19237</strain>
    </source>
</reference>
<proteinExistence type="predicted"/>
<organism evidence="1 2">
    <name type="scientific">Photobacterium aphoticum</name>
    <dbReference type="NCBI Taxonomy" id="754436"/>
    <lineage>
        <taxon>Bacteria</taxon>
        <taxon>Pseudomonadati</taxon>
        <taxon>Pseudomonadota</taxon>
        <taxon>Gammaproteobacteria</taxon>
        <taxon>Vibrionales</taxon>
        <taxon>Vibrionaceae</taxon>
        <taxon>Photobacterium</taxon>
    </lineage>
</organism>
<evidence type="ECO:0000313" key="2">
    <source>
        <dbReference type="Proteomes" id="UP000029227"/>
    </source>
</evidence>
<dbReference type="AlphaFoldDB" id="A0A090QHK1"/>
<dbReference type="EMBL" id="BBMN01000001">
    <property type="protein sequence ID" value="GAL02401.1"/>
    <property type="molecule type" value="Genomic_DNA"/>
</dbReference>
<comment type="caution">
    <text evidence="1">The sequence shown here is derived from an EMBL/GenBank/DDBJ whole genome shotgun (WGS) entry which is preliminary data.</text>
</comment>
<gene>
    <name evidence="1" type="ORF">JCM19237_5294</name>
</gene>